<dbReference type="EMBL" id="FQUS01000028">
    <property type="protein sequence ID" value="SHG44855.1"/>
    <property type="molecule type" value="Genomic_DNA"/>
</dbReference>
<proteinExistence type="predicted"/>
<dbReference type="AlphaFoldDB" id="A0A1M5JWV1"/>
<dbReference type="STRING" id="1194090.SAMN05443144_12863"/>
<evidence type="ECO:0000313" key="1">
    <source>
        <dbReference type="EMBL" id="SHG44855.1"/>
    </source>
</evidence>
<accession>A0A1M5JWV1</accession>
<organism evidence="1 2">
    <name type="scientific">Fodinibius roseus</name>
    <dbReference type="NCBI Taxonomy" id="1194090"/>
    <lineage>
        <taxon>Bacteria</taxon>
        <taxon>Pseudomonadati</taxon>
        <taxon>Balneolota</taxon>
        <taxon>Balneolia</taxon>
        <taxon>Balneolales</taxon>
        <taxon>Balneolaceae</taxon>
        <taxon>Fodinibius</taxon>
    </lineage>
</organism>
<sequence>MCISNESVNLTLSKLNNTYYQHTLNLDNS</sequence>
<keyword evidence="2" id="KW-1185">Reference proteome</keyword>
<gene>
    <name evidence="1" type="ORF">SAMN05443144_12863</name>
</gene>
<reference evidence="1 2" key="1">
    <citation type="submission" date="2016-11" db="EMBL/GenBank/DDBJ databases">
        <authorList>
            <person name="Jaros S."/>
            <person name="Januszkiewicz K."/>
            <person name="Wedrychowicz H."/>
        </authorList>
    </citation>
    <scope>NUCLEOTIDE SEQUENCE [LARGE SCALE GENOMIC DNA]</scope>
    <source>
        <strain evidence="1 2">DSM 21986</strain>
    </source>
</reference>
<evidence type="ECO:0000313" key="2">
    <source>
        <dbReference type="Proteomes" id="UP000184041"/>
    </source>
</evidence>
<name>A0A1M5JWV1_9BACT</name>
<protein>
    <submittedName>
        <fullName evidence="1">Uncharacterized protein</fullName>
    </submittedName>
</protein>
<dbReference type="Proteomes" id="UP000184041">
    <property type="component" value="Unassembled WGS sequence"/>
</dbReference>